<name>A0AAD6SIX5_9AGAR</name>
<keyword evidence="1" id="KW-0812">Transmembrane</keyword>
<feature type="transmembrane region" description="Helical" evidence="1">
    <location>
        <begin position="7"/>
        <end position="30"/>
    </location>
</feature>
<protein>
    <submittedName>
        <fullName evidence="2">Uncharacterized protein</fullName>
    </submittedName>
</protein>
<organism evidence="2 3">
    <name type="scientific">Mycena alexandri</name>
    <dbReference type="NCBI Taxonomy" id="1745969"/>
    <lineage>
        <taxon>Eukaryota</taxon>
        <taxon>Fungi</taxon>
        <taxon>Dikarya</taxon>
        <taxon>Basidiomycota</taxon>
        <taxon>Agaricomycotina</taxon>
        <taxon>Agaricomycetes</taxon>
        <taxon>Agaricomycetidae</taxon>
        <taxon>Agaricales</taxon>
        <taxon>Marasmiineae</taxon>
        <taxon>Mycenaceae</taxon>
        <taxon>Mycena</taxon>
    </lineage>
</organism>
<comment type="caution">
    <text evidence="2">The sequence shown here is derived from an EMBL/GenBank/DDBJ whole genome shotgun (WGS) entry which is preliminary data.</text>
</comment>
<reference evidence="2" key="1">
    <citation type="submission" date="2023-03" db="EMBL/GenBank/DDBJ databases">
        <title>Massive genome expansion in bonnet fungi (Mycena s.s.) driven by repeated elements and novel gene families across ecological guilds.</title>
        <authorList>
            <consortium name="Lawrence Berkeley National Laboratory"/>
            <person name="Harder C.B."/>
            <person name="Miyauchi S."/>
            <person name="Viragh M."/>
            <person name="Kuo A."/>
            <person name="Thoen E."/>
            <person name="Andreopoulos B."/>
            <person name="Lu D."/>
            <person name="Skrede I."/>
            <person name="Drula E."/>
            <person name="Henrissat B."/>
            <person name="Morin E."/>
            <person name="Kohler A."/>
            <person name="Barry K."/>
            <person name="LaButti K."/>
            <person name="Morin E."/>
            <person name="Salamov A."/>
            <person name="Lipzen A."/>
            <person name="Mereny Z."/>
            <person name="Hegedus B."/>
            <person name="Baldrian P."/>
            <person name="Stursova M."/>
            <person name="Weitz H."/>
            <person name="Taylor A."/>
            <person name="Grigoriev I.V."/>
            <person name="Nagy L.G."/>
            <person name="Martin F."/>
            <person name="Kauserud H."/>
        </authorList>
    </citation>
    <scope>NUCLEOTIDE SEQUENCE</scope>
    <source>
        <strain evidence="2">CBHHK200</strain>
    </source>
</reference>
<accession>A0AAD6SIX5</accession>
<keyword evidence="3" id="KW-1185">Reference proteome</keyword>
<evidence type="ECO:0000313" key="3">
    <source>
        <dbReference type="Proteomes" id="UP001218188"/>
    </source>
</evidence>
<feature type="transmembrane region" description="Helical" evidence="1">
    <location>
        <begin position="36"/>
        <end position="56"/>
    </location>
</feature>
<feature type="non-terminal residue" evidence="2">
    <location>
        <position position="58"/>
    </location>
</feature>
<dbReference type="AlphaFoldDB" id="A0AAD6SIX5"/>
<gene>
    <name evidence="2" type="ORF">C8F04DRAFT_1120888</name>
</gene>
<sequence length="58" mass="6874">MVRHVPYFLLIVPITSYLSHDFFSSFWYSTLLLRPHLLLAFIVTSTCFTTYLLYALQL</sequence>
<keyword evidence="1" id="KW-1133">Transmembrane helix</keyword>
<dbReference type="EMBL" id="JARJCM010000118">
    <property type="protein sequence ID" value="KAJ7027858.1"/>
    <property type="molecule type" value="Genomic_DNA"/>
</dbReference>
<evidence type="ECO:0000313" key="2">
    <source>
        <dbReference type="EMBL" id="KAJ7027858.1"/>
    </source>
</evidence>
<proteinExistence type="predicted"/>
<evidence type="ECO:0000256" key="1">
    <source>
        <dbReference type="SAM" id="Phobius"/>
    </source>
</evidence>
<dbReference type="Proteomes" id="UP001218188">
    <property type="component" value="Unassembled WGS sequence"/>
</dbReference>
<keyword evidence="1" id="KW-0472">Membrane</keyword>